<dbReference type="GeneID" id="54632157"/>
<dbReference type="VEuPathDB" id="FungiDB:SPAR_L00670"/>
<evidence type="ECO:0000313" key="1">
    <source>
        <dbReference type="RefSeq" id="XP_033767788.1"/>
    </source>
</evidence>
<name>A0A8B8UVN8_SACPA</name>
<dbReference type="AlphaFoldDB" id="A0A8B8UVN8"/>
<reference evidence="1" key="2">
    <citation type="submission" date="2020-01" db="EMBL/GenBank/DDBJ databases">
        <title>Population-level Yeast Reference Genomes.</title>
        <authorList>
            <person name="Yue J.-X."/>
        </authorList>
    </citation>
    <scope>NUCLEOTIDE SEQUENCE</scope>
    <source>
        <strain evidence="1">CBS432</strain>
    </source>
</reference>
<accession>A0A8B8UVN8</accession>
<dbReference type="CDD" id="cd23707">
    <property type="entry name" value="Ten1_OBF"/>
    <property type="match status" value="1"/>
</dbReference>
<sequence length="160" mass="18435">MSQLVVDLKCLKNKIAANYDVNYNVDDGSGDKLNNIHPSKRFRTVVRLVDFLFCGSNKELIEGFFCQMVVRNLHCLNLTNGEEEMSLYMSEKLFSAHKDDLMLINGQVLDVRIGVWYGIYQSLPIFEVIDFKILSKNDVRHFCEFVRSPLGEEFLNISNS</sequence>
<gene>
    <name evidence="1" type="primary">TEN1</name>
    <name evidence="1" type="ORF">SPAR_L00670</name>
</gene>
<dbReference type="OrthoDB" id="4038502at2759"/>
<protein>
    <submittedName>
        <fullName evidence="1">Ten1p</fullName>
    </submittedName>
</protein>
<dbReference type="RefSeq" id="XP_033767788.1">
    <property type="nucleotide sequence ID" value="XM_033911897.1"/>
</dbReference>
<organism evidence="1">
    <name type="scientific">Saccharomyces paradoxus</name>
    <name type="common">Yeast</name>
    <name type="synonym">Saccharomyces douglasii</name>
    <dbReference type="NCBI Taxonomy" id="27291"/>
    <lineage>
        <taxon>Eukaryota</taxon>
        <taxon>Fungi</taxon>
        <taxon>Dikarya</taxon>
        <taxon>Ascomycota</taxon>
        <taxon>Saccharomycotina</taxon>
        <taxon>Saccharomycetes</taxon>
        <taxon>Saccharomycetales</taxon>
        <taxon>Saccharomycetaceae</taxon>
        <taxon>Saccharomyces</taxon>
    </lineage>
</organism>
<dbReference type="KEGG" id="spao:SPAR_L00670"/>
<reference evidence="1" key="1">
    <citation type="journal article" date="2017" name="Nat. Genet.">
        <title>Contrasting evolutionary genome dynamics between domesticated and wild yeasts.</title>
        <authorList>
            <person name="Yue J.X."/>
            <person name="Li J."/>
            <person name="Aigrain L."/>
            <person name="Hallin J."/>
            <person name="Persson K."/>
            <person name="Oliver K."/>
            <person name="Bergstrom A."/>
            <person name="Coupland P."/>
            <person name="Warringer J."/>
            <person name="Lagomarsino M.C."/>
            <person name="Fischer G."/>
            <person name="Durbin R."/>
            <person name="Liti G."/>
        </authorList>
    </citation>
    <scope>NUCLEOTIDE SEQUENCE</scope>
    <source>
        <strain evidence="1">CBS432</strain>
    </source>
</reference>
<proteinExistence type="predicted"/>
<reference evidence="1" key="3">
    <citation type="submission" date="2025-07" db="EMBL/GenBank/DDBJ databases">
        <authorList>
            <consortium name="NCBI Genome Project"/>
        </authorList>
    </citation>
    <scope>NUCLEOTIDE SEQUENCE</scope>
    <source>
        <strain evidence="1">CBS432</strain>
    </source>
</reference>
<reference evidence="1" key="4">
    <citation type="submission" date="2025-08" db="UniProtKB">
        <authorList>
            <consortium name="RefSeq"/>
        </authorList>
    </citation>
    <scope>IDENTIFICATION</scope>
    <source>
        <strain evidence="1">CBS432</strain>
    </source>
</reference>